<dbReference type="Pfam" id="PF00669">
    <property type="entry name" value="Flagellin_N"/>
    <property type="match status" value="1"/>
</dbReference>
<comment type="similarity">
    <text evidence="1 4">Belongs to the bacterial flagellin family.</text>
</comment>
<evidence type="ECO:0000259" key="5">
    <source>
        <dbReference type="Pfam" id="PF00669"/>
    </source>
</evidence>
<name>A0A5S5D047_9ACTN</name>
<dbReference type="GO" id="GO:0009288">
    <property type="term" value="C:bacterial-type flagellum"/>
    <property type="evidence" value="ECO:0007669"/>
    <property type="project" value="UniProtKB-SubCell"/>
</dbReference>
<dbReference type="Pfam" id="PF00700">
    <property type="entry name" value="Flagellin_C"/>
    <property type="match status" value="1"/>
</dbReference>
<evidence type="ECO:0000256" key="4">
    <source>
        <dbReference type="RuleBase" id="RU362073"/>
    </source>
</evidence>
<sequence>MHAGVGVRIGTNVAALNVHRVLLTSDRAAGRSLERLASGVRVNRAADDAAGLAIGEGLRAQIGGTRQAERNTQDGINLIRTAEGALAETTSVLQRMRDLSVQAANHGALDGTARGAIQLEIDQLSTQLTRIATTTTFNGIRLLDGSYRGVLQVGANAGETLTVDIRGPGGGMDARSLGVDGIDVTRNLAASSSPGTAVVTPAVSDEEGTPAPGRLAFPGDFTSPGTFRAAYEGLNGTILYNGRSFDLAGVDYTGAVDAQDYIDRMSFAALAALGTSHIPVVAASSGLVFGGDTPGAGSTAADGARLSLVHAVAETDVIRAVDQAISRVSALRANLGALENRLRHTASRLAVAAENGTASWSRIRDADMAAEVTALARHQVLVQAGTAMLAQANQAPQTVLRLLD</sequence>
<evidence type="ECO:0000313" key="8">
    <source>
        <dbReference type="Proteomes" id="UP000322499"/>
    </source>
</evidence>
<organism evidence="7 8">
    <name type="scientific">Blastococcus xanthinilyticus</name>
    <dbReference type="NCBI Taxonomy" id="1564164"/>
    <lineage>
        <taxon>Bacteria</taxon>
        <taxon>Bacillati</taxon>
        <taxon>Actinomycetota</taxon>
        <taxon>Actinomycetes</taxon>
        <taxon>Geodermatophilales</taxon>
        <taxon>Geodermatophilaceae</taxon>
        <taxon>Blastococcus</taxon>
    </lineage>
</organism>
<feature type="domain" description="Flagellin N-terminal" evidence="5">
    <location>
        <begin position="9"/>
        <end position="146"/>
    </location>
</feature>
<keyword evidence="3 4" id="KW-0975">Bacterial flagellum</keyword>
<dbReference type="PANTHER" id="PTHR42792:SF2">
    <property type="entry name" value="FLAGELLIN"/>
    <property type="match status" value="1"/>
</dbReference>
<evidence type="ECO:0000259" key="6">
    <source>
        <dbReference type="Pfam" id="PF00700"/>
    </source>
</evidence>
<keyword evidence="8" id="KW-1185">Reference proteome</keyword>
<evidence type="ECO:0000313" key="7">
    <source>
        <dbReference type="EMBL" id="TYP88496.1"/>
    </source>
</evidence>
<dbReference type="SUPFAM" id="SSF64518">
    <property type="entry name" value="Phase 1 flagellin"/>
    <property type="match status" value="1"/>
</dbReference>
<evidence type="ECO:0000256" key="2">
    <source>
        <dbReference type="ARBA" id="ARBA00020110"/>
    </source>
</evidence>
<dbReference type="EMBL" id="VNHW01000004">
    <property type="protein sequence ID" value="TYP88496.1"/>
    <property type="molecule type" value="Genomic_DNA"/>
</dbReference>
<keyword evidence="7" id="KW-0969">Cilium</keyword>
<dbReference type="AlphaFoldDB" id="A0A5S5D047"/>
<accession>A0A5S5D047</accession>
<dbReference type="InterPro" id="IPR001029">
    <property type="entry name" value="Flagellin_N"/>
</dbReference>
<dbReference type="Gene3D" id="3.30.70.2120">
    <property type="match status" value="1"/>
</dbReference>
<keyword evidence="7" id="KW-0282">Flagellum</keyword>
<dbReference type="Gene3D" id="6.10.10.10">
    <property type="entry name" value="Flagellar export chaperone, C-terminal domain"/>
    <property type="match status" value="1"/>
</dbReference>
<comment type="function">
    <text evidence="4">Flagellin is the subunit protein which polymerizes to form the filaments of bacterial flagella.</text>
</comment>
<comment type="caution">
    <text evidence="7">The sequence shown here is derived from an EMBL/GenBank/DDBJ whole genome shotgun (WGS) entry which is preliminary data.</text>
</comment>
<comment type="subcellular location">
    <subcellularLocation>
        <location evidence="4">Secreted</location>
    </subcellularLocation>
    <subcellularLocation>
        <location evidence="4">Bacterial flagellum</location>
    </subcellularLocation>
</comment>
<reference evidence="7 8" key="1">
    <citation type="submission" date="2019-07" db="EMBL/GenBank/DDBJ databases">
        <title>Genomic Encyclopedia of Archaeal and Bacterial Type Strains, Phase II (KMG-II): from individual species to whole genera.</title>
        <authorList>
            <person name="Goeker M."/>
        </authorList>
    </citation>
    <scope>NUCLEOTIDE SEQUENCE [LARGE SCALE GENOMIC DNA]</scope>
    <source>
        <strain evidence="7 8">DSM 46842</strain>
    </source>
</reference>
<keyword evidence="4" id="KW-0964">Secreted</keyword>
<dbReference type="Gene3D" id="1.20.1330.10">
    <property type="entry name" value="f41 fragment of flagellin, N-terminal domain"/>
    <property type="match status" value="1"/>
</dbReference>
<gene>
    <name evidence="7" type="ORF">BD833_104200</name>
</gene>
<dbReference type="InterPro" id="IPR042187">
    <property type="entry name" value="Flagellin_C_sub2"/>
</dbReference>
<dbReference type="PANTHER" id="PTHR42792">
    <property type="entry name" value="FLAGELLIN"/>
    <property type="match status" value="1"/>
</dbReference>
<protein>
    <recommendedName>
        <fullName evidence="2 4">Flagellin</fullName>
    </recommendedName>
</protein>
<evidence type="ECO:0000256" key="3">
    <source>
        <dbReference type="ARBA" id="ARBA00023143"/>
    </source>
</evidence>
<feature type="domain" description="Flagellin C-terminal" evidence="6">
    <location>
        <begin position="319"/>
        <end position="403"/>
    </location>
</feature>
<dbReference type="InterPro" id="IPR046358">
    <property type="entry name" value="Flagellin_C"/>
</dbReference>
<dbReference type="InterPro" id="IPR001492">
    <property type="entry name" value="Flagellin"/>
</dbReference>
<dbReference type="Proteomes" id="UP000322499">
    <property type="component" value="Unassembled WGS sequence"/>
</dbReference>
<evidence type="ECO:0000256" key="1">
    <source>
        <dbReference type="ARBA" id="ARBA00005709"/>
    </source>
</evidence>
<proteinExistence type="inferred from homology"/>
<dbReference type="GO" id="GO:0005576">
    <property type="term" value="C:extracellular region"/>
    <property type="evidence" value="ECO:0007669"/>
    <property type="project" value="UniProtKB-SubCell"/>
</dbReference>
<keyword evidence="7" id="KW-0966">Cell projection</keyword>
<dbReference type="GO" id="GO:0005198">
    <property type="term" value="F:structural molecule activity"/>
    <property type="evidence" value="ECO:0007669"/>
    <property type="project" value="UniProtKB-UniRule"/>
</dbReference>
<dbReference type="PRINTS" id="PR00207">
    <property type="entry name" value="FLAGELLIN"/>
</dbReference>